<dbReference type="InterPro" id="IPR001638">
    <property type="entry name" value="Solute-binding_3/MltF_N"/>
</dbReference>
<dbReference type="Gene3D" id="3.40.190.10">
    <property type="entry name" value="Periplasmic binding protein-like II"/>
    <property type="match status" value="4"/>
</dbReference>
<dbReference type="CDD" id="cd13530">
    <property type="entry name" value="PBP2_peptides_like"/>
    <property type="match status" value="1"/>
</dbReference>
<dbReference type="Pfam" id="PF00497">
    <property type="entry name" value="SBP_bac_3"/>
    <property type="match status" value="1"/>
</dbReference>
<gene>
    <name evidence="3" type="ORF">H9737_00600</name>
</gene>
<dbReference type="SMART" id="SM00062">
    <property type="entry name" value="PBPb"/>
    <property type="match status" value="1"/>
</dbReference>
<reference evidence="3" key="2">
    <citation type="submission" date="2021-04" db="EMBL/GenBank/DDBJ databases">
        <authorList>
            <person name="Gilroy R."/>
        </authorList>
    </citation>
    <scope>NUCLEOTIDE SEQUENCE</scope>
    <source>
        <strain evidence="3">26628</strain>
    </source>
</reference>
<comment type="caution">
    <text evidence="3">The sequence shown here is derived from an EMBL/GenBank/DDBJ whole genome shotgun (WGS) entry which is preliminary data.</text>
</comment>
<evidence type="ECO:0000313" key="4">
    <source>
        <dbReference type="Proteomes" id="UP000824249"/>
    </source>
</evidence>
<dbReference type="AlphaFoldDB" id="A0A9D1VTR9"/>
<organism evidence="3 4">
    <name type="scientific">Candidatus Borkfalkia faecigallinarum</name>
    <dbReference type="NCBI Taxonomy" id="2838509"/>
    <lineage>
        <taxon>Bacteria</taxon>
        <taxon>Bacillati</taxon>
        <taxon>Bacillota</taxon>
        <taxon>Clostridia</taxon>
        <taxon>Christensenellales</taxon>
        <taxon>Christensenellaceae</taxon>
        <taxon>Candidatus Borkfalkia</taxon>
    </lineage>
</organism>
<dbReference type="EMBL" id="DXFD01000009">
    <property type="protein sequence ID" value="HIX46172.1"/>
    <property type="molecule type" value="Genomic_DNA"/>
</dbReference>
<dbReference type="SUPFAM" id="SSF53850">
    <property type="entry name" value="Periplasmic binding protein-like II"/>
    <property type="match status" value="2"/>
</dbReference>
<proteinExistence type="predicted"/>
<dbReference type="Proteomes" id="UP000824249">
    <property type="component" value="Unassembled WGS sequence"/>
</dbReference>
<feature type="domain" description="Solute-binding protein family 3/N-terminal" evidence="2">
    <location>
        <begin position="110"/>
        <end position="293"/>
    </location>
</feature>
<reference evidence="3" key="1">
    <citation type="journal article" date="2021" name="PeerJ">
        <title>Extensive microbial diversity within the chicken gut microbiome revealed by metagenomics and culture.</title>
        <authorList>
            <person name="Gilroy R."/>
            <person name="Ravi A."/>
            <person name="Getino M."/>
            <person name="Pursley I."/>
            <person name="Horton D.L."/>
            <person name="Alikhan N.F."/>
            <person name="Baker D."/>
            <person name="Gharbi K."/>
            <person name="Hall N."/>
            <person name="Watson M."/>
            <person name="Adriaenssens E.M."/>
            <person name="Foster-Nyarko E."/>
            <person name="Jarju S."/>
            <person name="Secka A."/>
            <person name="Antonio M."/>
            <person name="Oren A."/>
            <person name="Chaudhuri R.R."/>
            <person name="La Ragione R."/>
            <person name="Hildebrand F."/>
            <person name="Pallen M.J."/>
        </authorList>
    </citation>
    <scope>NUCLEOTIDE SEQUENCE</scope>
    <source>
        <strain evidence="3">26628</strain>
    </source>
</reference>
<evidence type="ECO:0000259" key="2">
    <source>
        <dbReference type="SMART" id="SM00062"/>
    </source>
</evidence>
<dbReference type="PANTHER" id="PTHR35936:SF17">
    <property type="entry name" value="ARGININE-BINDING EXTRACELLULAR PROTEIN ARTP"/>
    <property type="match status" value="1"/>
</dbReference>
<accession>A0A9D1VTR9</accession>
<dbReference type="PANTHER" id="PTHR35936">
    <property type="entry name" value="MEMBRANE-BOUND LYTIC MUREIN TRANSGLYCOSYLASE F"/>
    <property type="match status" value="1"/>
</dbReference>
<evidence type="ECO:0000256" key="1">
    <source>
        <dbReference type="ARBA" id="ARBA00022729"/>
    </source>
</evidence>
<sequence>MKKFLALIGSVVLAAVMALSMVACSGGALVKIIEIDLSKEQYGVAIQKGNTELAAEINEVLAQLKGDGIEVDGETVTFDSLYQAEMDALANSEQISIGDVATASSNREEELVVATNAEFAPFEYQVGDSFGGIDMQVAKILAEGMGKTLVIRHMAFESVLQSVQSGESDIAIAGLTINAERAQQVDFSDPYYDTTQRIAVAADNTLFDECKTEEDVVAVLKSLEGVSAGAAKTQTGYYYLVGEVSFEFEGYSNIETRPYPTVAAAVQDLANGTIALVCADAVPLQAAVDAVNR</sequence>
<protein>
    <submittedName>
        <fullName evidence="3">Transporter substrate-binding domain-containing protein</fullName>
    </submittedName>
</protein>
<name>A0A9D1VTR9_9FIRM</name>
<keyword evidence="1" id="KW-0732">Signal</keyword>
<evidence type="ECO:0000313" key="3">
    <source>
        <dbReference type="EMBL" id="HIX46172.1"/>
    </source>
</evidence>
<dbReference type="PROSITE" id="PS51257">
    <property type="entry name" value="PROKAR_LIPOPROTEIN"/>
    <property type="match status" value="1"/>
</dbReference>